<sequence>TPLPIYAAHVPSHENLPDLFSSPMGEMLQMLPLFFPATFRFEFATLKPPAFIHIHTAPDVDEAMGRASPFTLYPSPPPCALCKPGGVYRGQSSDRRPVFVACALLSLKERHSPPKLRGALCLVGNSDHWEQSIKG</sequence>
<organism evidence="1 2">
    <name type="scientific">Terrapene triunguis</name>
    <name type="common">Three-toed box turtle</name>
    <dbReference type="NCBI Taxonomy" id="2587831"/>
    <lineage>
        <taxon>Eukaryota</taxon>
        <taxon>Metazoa</taxon>
        <taxon>Chordata</taxon>
        <taxon>Craniata</taxon>
        <taxon>Vertebrata</taxon>
        <taxon>Euteleostomi</taxon>
        <taxon>Archelosauria</taxon>
        <taxon>Testudinata</taxon>
        <taxon>Testudines</taxon>
        <taxon>Cryptodira</taxon>
        <taxon>Durocryptodira</taxon>
        <taxon>Testudinoidea</taxon>
        <taxon>Emydidae</taxon>
        <taxon>Terrapene</taxon>
    </lineage>
</organism>
<dbReference type="Proteomes" id="UP000472274">
    <property type="component" value="Unplaced"/>
</dbReference>
<reference evidence="1" key="2">
    <citation type="submission" date="2025-09" db="UniProtKB">
        <authorList>
            <consortium name="Ensembl"/>
        </authorList>
    </citation>
    <scope>IDENTIFICATION</scope>
</reference>
<protein>
    <submittedName>
        <fullName evidence="1">Uncharacterized protein</fullName>
    </submittedName>
</protein>
<evidence type="ECO:0000313" key="1">
    <source>
        <dbReference type="Ensembl" id="ENSTMTP00000028338.1"/>
    </source>
</evidence>
<reference evidence="1" key="1">
    <citation type="submission" date="2025-08" db="UniProtKB">
        <authorList>
            <consortium name="Ensembl"/>
        </authorList>
    </citation>
    <scope>IDENTIFICATION</scope>
</reference>
<proteinExistence type="predicted"/>
<dbReference type="Ensembl" id="ENSTMTT00000029370.1">
    <property type="protein sequence ID" value="ENSTMTP00000028338.1"/>
    <property type="gene ID" value="ENSTMTG00000020580.1"/>
</dbReference>
<accession>A0A674K5X4</accession>
<keyword evidence="2" id="KW-1185">Reference proteome</keyword>
<dbReference type="InParanoid" id="A0A674K5X4"/>
<evidence type="ECO:0000313" key="2">
    <source>
        <dbReference type="Proteomes" id="UP000472274"/>
    </source>
</evidence>
<name>A0A674K5X4_9SAUR</name>
<dbReference type="AlphaFoldDB" id="A0A674K5X4"/>